<dbReference type="EC" id="2.4.-.-" evidence="3"/>
<evidence type="ECO:0000259" key="1">
    <source>
        <dbReference type="Pfam" id="PF00534"/>
    </source>
</evidence>
<feature type="domain" description="Glycosyltransferase subfamily 4-like N-terminal" evidence="2">
    <location>
        <begin position="18"/>
        <end position="181"/>
    </location>
</feature>
<gene>
    <name evidence="3" type="ORF">Q9L42_010900</name>
</gene>
<dbReference type="Proteomes" id="UP001225378">
    <property type="component" value="Chromosome"/>
</dbReference>
<evidence type="ECO:0000313" key="3">
    <source>
        <dbReference type="EMBL" id="XBS18884.1"/>
    </source>
</evidence>
<organism evidence="3 4">
    <name type="scientific">Methylomarinum roseum</name>
    <dbReference type="NCBI Taxonomy" id="3067653"/>
    <lineage>
        <taxon>Bacteria</taxon>
        <taxon>Pseudomonadati</taxon>
        <taxon>Pseudomonadota</taxon>
        <taxon>Gammaproteobacteria</taxon>
        <taxon>Methylococcales</taxon>
        <taxon>Methylococcaceae</taxon>
        <taxon>Methylomarinum</taxon>
    </lineage>
</organism>
<evidence type="ECO:0000259" key="2">
    <source>
        <dbReference type="Pfam" id="PF13439"/>
    </source>
</evidence>
<dbReference type="InterPro" id="IPR001296">
    <property type="entry name" value="Glyco_trans_1"/>
</dbReference>
<dbReference type="AlphaFoldDB" id="A0AAU7NPJ1"/>
<feature type="domain" description="Glycosyl transferase family 1" evidence="1">
    <location>
        <begin position="191"/>
        <end position="361"/>
    </location>
</feature>
<dbReference type="KEGG" id="mech:Q9L42_010900"/>
<dbReference type="Pfam" id="PF13439">
    <property type="entry name" value="Glyco_transf_4"/>
    <property type="match status" value="1"/>
</dbReference>
<dbReference type="Pfam" id="PF00534">
    <property type="entry name" value="Glycos_transf_1"/>
    <property type="match status" value="1"/>
</dbReference>
<reference evidence="3 4" key="1">
    <citation type="journal article" date="2024" name="Microbiology">
        <title>Methylomarinum rosea sp. nov., a novel halophilic methanotrophic bacterium from the hypersaline Lake Elton.</title>
        <authorList>
            <person name="Suleimanov R.Z."/>
            <person name="Oshkin I.Y."/>
            <person name="Danilova O.V."/>
            <person name="Suzina N.E."/>
            <person name="Dedysh S.N."/>
        </authorList>
    </citation>
    <scope>NUCLEOTIDE SEQUENCE [LARGE SCALE GENOMIC DNA]</scope>
    <source>
        <strain evidence="3 4">Ch1-1</strain>
    </source>
</reference>
<accession>A0AAU7NPJ1</accession>
<dbReference type="SUPFAM" id="SSF53756">
    <property type="entry name" value="UDP-Glycosyltransferase/glycogen phosphorylase"/>
    <property type="match status" value="1"/>
</dbReference>
<dbReference type="GO" id="GO:0016757">
    <property type="term" value="F:glycosyltransferase activity"/>
    <property type="evidence" value="ECO:0007669"/>
    <property type="project" value="UniProtKB-KW"/>
</dbReference>
<proteinExistence type="predicted"/>
<keyword evidence="3" id="KW-0808">Transferase</keyword>
<dbReference type="InterPro" id="IPR028098">
    <property type="entry name" value="Glyco_trans_4-like_N"/>
</dbReference>
<protein>
    <submittedName>
        <fullName evidence="3">Glycosyltransferase family 4 protein</fullName>
        <ecNumber evidence="3">2.4.-.-</ecNumber>
    </submittedName>
</protein>
<dbReference type="PANTHER" id="PTHR45947:SF3">
    <property type="entry name" value="SULFOQUINOVOSYL TRANSFERASE SQD2"/>
    <property type="match status" value="1"/>
</dbReference>
<sequence>MESKNVLVVTELFLPTKGGTAVWFDEVYRRLGGKDIHVVTADVAGAKEYDDAHPNSIHRVDLKRVPWLRPESLGIYVKLFAKAVSICFKHKIDAIHAGRVLPEGLVSWLVGKLFFKPVVIYAHGEEITTWRQPAKFKAMCFAYRHADKIIANSDFTKNELLKLNIDNQKIKLISPGVNIDRFKPGLPFGDLHQQINLNKEQQLILSVGRLSRRKGFDQVIKALPALIEAGIEVQYAIIGIGEDEQYLRDLAQKNGVSDRVHLLGHVDMDDLPRWYNACDVFAMPNREINGDTEGFGMVFLEAAACGKPVISGSSGGTGSAVLDRVTGLRVDGSSIESVIKALKELFSDEKFRQDLGREAYDRAHKRYSWEYVAKLTSEEV</sequence>
<dbReference type="Gene3D" id="3.40.50.2000">
    <property type="entry name" value="Glycogen Phosphorylase B"/>
    <property type="match status" value="2"/>
</dbReference>
<dbReference type="InterPro" id="IPR050194">
    <property type="entry name" value="Glycosyltransferase_grp1"/>
</dbReference>
<dbReference type="PANTHER" id="PTHR45947">
    <property type="entry name" value="SULFOQUINOVOSYL TRANSFERASE SQD2"/>
    <property type="match status" value="1"/>
</dbReference>
<evidence type="ECO:0000313" key="4">
    <source>
        <dbReference type="Proteomes" id="UP001225378"/>
    </source>
</evidence>
<keyword evidence="4" id="KW-1185">Reference proteome</keyword>
<name>A0AAU7NPJ1_9GAMM</name>
<dbReference type="CDD" id="cd03801">
    <property type="entry name" value="GT4_PimA-like"/>
    <property type="match status" value="1"/>
</dbReference>
<dbReference type="RefSeq" id="WP_305908388.1">
    <property type="nucleotide sequence ID" value="NZ_CP157743.1"/>
</dbReference>
<keyword evidence="3" id="KW-0328">Glycosyltransferase</keyword>
<dbReference type="EMBL" id="CP157743">
    <property type="protein sequence ID" value="XBS18884.1"/>
    <property type="molecule type" value="Genomic_DNA"/>
</dbReference>